<dbReference type="EMBL" id="CP018791">
    <property type="protein sequence ID" value="ARR02011.1"/>
    <property type="molecule type" value="Genomic_DNA"/>
</dbReference>
<gene>
    <name evidence="1" type="ORF">CVIC8964_0595</name>
</gene>
<name>A0A1X9T0K2_9BACT</name>
<dbReference type="Gene3D" id="3.30.428.10">
    <property type="entry name" value="HIT-like"/>
    <property type="match status" value="1"/>
</dbReference>
<evidence type="ECO:0000313" key="1">
    <source>
        <dbReference type="EMBL" id="ARR02011.1"/>
    </source>
</evidence>
<dbReference type="SUPFAM" id="SSF54197">
    <property type="entry name" value="HIT-like"/>
    <property type="match status" value="1"/>
</dbReference>
<accession>A0A1X9T0K2</accession>
<dbReference type="RefSeq" id="WP_086333532.1">
    <property type="nucleotide sequence ID" value="NZ_CP018791.1"/>
</dbReference>
<reference evidence="1 2" key="1">
    <citation type="journal article" date="2017" name="Genome Biol. Evol.">
        <title>Comparative Genomic Analysis Identifies a Campylobacter Clade Deficient in Selenium Metabolism.</title>
        <authorList>
            <person name="Miller W.G."/>
            <person name="Yee E."/>
            <person name="Lopes B.S."/>
            <person name="Chapman M.H."/>
            <person name="Huynh S."/>
            <person name="Bono J.L."/>
            <person name="Parker C.T."/>
            <person name="Strachan N.J.C."/>
            <person name="Forbes K.J."/>
        </authorList>
    </citation>
    <scope>NUCLEOTIDE SEQUENCE [LARGE SCALE GENOMIC DNA]</scope>
    <source>
        <strain evidence="1 2">RM8964</strain>
    </source>
</reference>
<evidence type="ECO:0000313" key="2">
    <source>
        <dbReference type="Proteomes" id="UP000194265"/>
    </source>
</evidence>
<dbReference type="InterPro" id="IPR036265">
    <property type="entry name" value="HIT-like_sf"/>
</dbReference>
<sequence>MIYSDEFIYIEIEANSLPWVKIFTKNEFKEISHCDSATCKRLFEAALECEKAMIEFYNPDKINWASFANYLPRVHIHIQARFKDDEYFPESLWGKKQRESSPRDIKINEFAKLLSSRLHKLFD</sequence>
<proteinExistence type="predicted"/>
<dbReference type="AlphaFoldDB" id="A0A1X9T0K2"/>
<dbReference type="STRING" id="1660074.CVIC8964_0595"/>
<dbReference type="OrthoDB" id="9799145at2"/>
<protein>
    <submittedName>
        <fullName evidence="1">HIT family protein</fullName>
    </submittedName>
</protein>
<organism evidence="1 2">
    <name type="scientific">Campylobacter vicugnae</name>
    <dbReference type="NCBI Taxonomy" id="1660076"/>
    <lineage>
        <taxon>Bacteria</taxon>
        <taxon>Pseudomonadati</taxon>
        <taxon>Campylobacterota</taxon>
        <taxon>Epsilonproteobacteria</taxon>
        <taxon>Campylobacterales</taxon>
        <taxon>Campylobacteraceae</taxon>
        <taxon>Campylobacter</taxon>
    </lineage>
</organism>
<dbReference type="Proteomes" id="UP000194265">
    <property type="component" value="Chromosome"/>
</dbReference>